<dbReference type="Proteomes" id="UP000004699">
    <property type="component" value="Unassembled WGS sequence"/>
</dbReference>
<dbReference type="PANTHER" id="PTHR34217:SF1">
    <property type="entry name" value="CARBOXYPEPTIDASE 1"/>
    <property type="match status" value="1"/>
</dbReference>
<evidence type="ECO:0000256" key="2">
    <source>
        <dbReference type="PIRSR" id="PIRSR006615-1"/>
    </source>
</evidence>
<evidence type="ECO:0000313" key="4">
    <source>
        <dbReference type="EMBL" id="EED34774.1"/>
    </source>
</evidence>
<dbReference type="EMBL" id="DS999411">
    <property type="protein sequence ID" value="EED34774.1"/>
    <property type="molecule type" value="Genomic_DNA"/>
</dbReference>
<dbReference type="GO" id="GO:0046872">
    <property type="term" value="F:metal ion binding"/>
    <property type="evidence" value="ECO:0007669"/>
    <property type="project" value="UniProtKB-KW"/>
</dbReference>
<feature type="binding site" evidence="2">
    <location>
        <position position="262"/>
    </location>
    <ligand>
        <name>Zn(2+)</name>
        <dbReference type="ChEBI" id="CHEBI:29105"/>
        <note>catalytic</note>
    </ligand>
</feature>
<dbReference type="Pfam" id="PF02074">
    <property type="entry name" value="Peptidase_M32"/>
    <property type="match status" value="1"/>
</dbReference>
<evidence type="ECO:0000313" key="5">
    <source>
        <dbReference type="Proteomes" id="UP000004699"/>
    </source>
</evidence>
<feature type="binding site" evidence="2">
    <location>
        <position position="266"/>
    </location>
    <ligand>
        <name>Zn(2+)</name>
        <dbReference type="ChEBI" id="CHEBI:29105"/>
        <note>catalytic</note>
    </ligand>
</feature>
<organism evidence="4 5">
    <name type="scientific">Luminiphilus syltensis NOR5-1B</name>
    <dbReference type="NCBI Taxonomy" id="565045"/>
    <lineage>
        <taxon>Bacteria</taxon>
        <taxon>Pseudomonadati</taxon>
        <taxon>Pseudomonadota</taxon>
        <taxon>Gammaproteobacteria</taxon>
        <taxon>Cellvibrionales</taxon>
        <taxon>Halieaceae</taxon>
        <taxon>Luminiphilus</taxon>
    </lineage>
</organism>
<comment type="similarity">
    <text evidence="1">Belongs to the peptidase M32 family.</text>
</comment>
<gene>
    <name evidence="4" type="ORF">NOR51B_713</name>
</gene>
<comment type="function">
    <text evidence="1">Broad specificity carboxypetidase that releases amino acids sequentially from the C-terminus, including neutral, aromatic, polar and basic residues.</text>
</comment>
<accession>B8KXR7</accession>
<keyword evidence="1 2" id="KW-0479">Metal-binding</keyword>
<protein>
    <recommendedName>
        <fullName evidence="1">Metal-dependent carboxypeptidase</fullName>
        <ecNumber evidence="1">3.4.17.19</ecNumber>
    </recommendedName>
</protein>
<dbReference type="eggNOG" id="COG2317">
    <property type="taxonomic scope" value="Bacteria"/>
</dbReference>
<comment type="catalytic activity">
    <reaction evidence="1">
        <text>Release of a C-terminal amino acid with broad specificity, except for -Pro.</text>
        <dbReference type="EC" id="3.4.17.19"/>
    </reaction>
</comment>
<sequence>MNPYESLESTFKRLSALNNAQGILQWDQATMMPAGAAEPRSEVLAELSLMRHEILTDPSLADRIEKAESEALGPWQHANLAEIKRHHLHSTTIPGDLVEQLVLAESDCHATWLEAKPANDFKRLAPKLEALFALKREEANIKSEFMECSPYEALLDQYDPGRRTPQVDSLFADLSEFLPGAIEEIVEHQAKSGPVIEPQGPFGIQQQQVLSEQVMEVLDFPFSRGRLDTAAHPFSGGASGDIRITTRYEEDDFMKSLMAVIHEVGHALYEDGLPVEWRTQPVGESRGMTLHESQSLLLEMQAARSEEFIRFLTPRLRQIFAGQGDAWEPDNIVRLYRRVKPGLIRVYADEVTYPLHVIIRYQLETAIINDDIPVAELPGAWNELMDRYLGVCPETDTDGVMQDVHWSAGLFGYFPTYSLGALTAAQLFSKAKADDPRLLPGLSEGNFKPLFAWLDDNIRSKACLYSADELIERASGSSLGADAFKSHIRARYLA</sequence>
<dbReference type="AlphaFoldDB" id="B8KXR7"/>
<keyword evidence="1" id="KW-0645">Protease</keyword>
<dbReference type="SUPFAM" id="SSF55486">
    <property type="entry name" value="Metalloproteases ('zincins'), catalytic domain"/>
    <property type="match status" value="1"/>
</dbReference>
<comment type="cofactor">
    <cofactor evidence="2">
        <name>Zn(2+)</name>
        <dbReference type="ChEBI" id="CHEBI:29105"/>
    </cofactor>
    <text evidence="2">Binds 1 zinc ion per subunit.</text>
</comment>
<evidence type="ECO:0000256" key="1">
    <source>
        <dbReference type="PIRNR" id="PIRNR006615"/>
    </source>
</evidence>
<dbReference type="RefSeq" id="WP_009019522.1">
    <property type="nucleotide sequence ID" value="NZ_DS999411.1"/>
</dbReference>
<keyword evidence="1" id="KW-0378">Hydrolase</keyword>
<dbReference type="PIRSF" id="PIRSF006615">
    <property type="entry name" value="Zn_crbxpep_Taq"/>
    <property type="match status" value="1"/>
</dbReference>
<dbReference type="EC" id="3.4.17.19" evidence="1"/>
<dbReference type="CDD" id="cd06460">
    <property type="entry name" value="M32_Taq"/>
    <property type="match status" value="1"/>
</dbReference>
<keyword evidence="2" id="KW-0862">Zinc</keyword>
<dbReference type="InterPro" id="IPR001333">
    <property type="entry name" value="Peptidase_M32_Taq"/>
</dbReference>
<dbReference type="GO" id="GO:0004181">
    <property type="term" value="F:metallocarboxypeptidase activity"/>
    <property type="evidence" value="ECO:0007669"/>
    <property type="project" value="UniProtKB-UniRule"/>
</dbReference>
<proteinExistence type="inferred from homology"/>
<keyword evidence="1 4" id="KW-0121">Carboxypeptidase</keyword>
<dbReference type="OrthoDB" id="9772308at2"/>
<dbReference type="PRINTS" id="PR00998">
    <property type="entry name" value="CRBOXYPTASET"/>
</dbReference>
<dbReference type="PROSITE" id="PS52034">
    <property type="entry name" value="PEPTIDASE_M32"/>
    <property type="match status" value="1"/>
</dbReference>
<reference evidence="5" key="1">
    <citation type="journal article" date="2013" name="BMC Microbiol.">
        <title>Taxonomy and evolution of bacteriochlorophyll a-containing members of the OM60/NOR5 clade of marine gammaproteobacteria: description of Luminiphilus syltensis gen. nov., sp. nov., reclassification of Haliea rubra as Pseudohaliea rubra gen. nov., comb. nov., and emendation of Chromatocurvus halotolerans.</title>
        <authorList>
            <person name="Spring S."/>
            <person name="Riedel T."/>
            <person name="Sproer C."/>
            <person name="Yan S."/>
            <person name="Harder J."/>
            <person name="Fuchs B.M."/>
        </authorList>
    </citation>
    <scope>NUCLEOTIDE SEQUENCE [LARGE SCALE GENOMIC DNA]</scope>
    <source>
        <strain evidence="5">NOR51-B</strain>
    </source>
</reference>
<dbReference type="Gene3D" id="1.10.1370.30">
    <property type="match status" value="1"/>
</dbReference>
<dbReference type="HOGENOM" id="CLU_032916_1_1_6"/>
<dbReference type="GO" id="GO:0006508">
    <property type="term" value="P:proteolysis"/>
    <property type="evidence" value="ECO:0007669"/>
    <property type="project" value="UniProtKB-UniRule"/>
</dbReference>
<feature type="binding site" evidence="2">
    <location>
        <position position="292"/>
    </location>
    <ligand>
        <name>Zn(2+)</name>
        <dbReference type="ChEBI" id="CHEBI:29105"/>
        <note>catalytic</note>
    </ligand>
</feature>
<dbReference type="PANTHER" id="PTHR34217">
    <property type="entry name" value="METAL-DEPENDENT CARBOXYPEPTIDASE"/>
    <property type="match status" value="1"/>
</dbReference>
<evidence type="ECO:0000256" key="3">
    <source>
        <dbReference type="PIRSR" id="PIRSR006615-2"/>
    </source>
</evidence>
<keyword evidence="5" id="KW-1185">Reference proteome</keyword>
<name>B8KXR7_9GAMM</name>
<keyword evidence="1" id="KW-0482">Metalloprotease</keyword>
<feature type="active site" description="Proton donor/acceptor" evidence="3">
    <location>
        <position position="263"/>
    </location>
</feature>